<keyword evidence="5" id="KW-0238">DNA-binding</keyword>
<dbReference type="InterPro" id="IPR013767">
    <property type="entry name" value="PAS_fold"/>
</dbReference>
<dbReference type="SMART" id="SM00091">
    <property type="entry name" value="PAS"/>
    <property type="match status" value="1"/>
</dbReference>
<reference evidence="12" key="1">
    <citation type="submission" date="2016-10" db="EMBL/GenBank/DDBJ databases">
        <authorList>
            <person name="Varghese N."/>
            <person name="Submissions S."/>
        </authorList>
    </citation>
    <scope>NUCLEOTIDE SEQUENCE [LARGE SCALE GENOMIC DNA]</scope>
    <source>
        <strain evidence="12">DSM 13327</strain>
    </source>
</reference>
<dbReference type="InterPro" id="IPR009057">
    <property type="entry name" value="Homeodomain-like_sf"/>
</dbReference>
<keyword evidence="8" id="KW-0175">Coiled coil</keyword>
<keyword evidence="4" id="KW-0805">Transcription regulation</keyword>
<dbReference type="Proteomes" id="UP000199520">
    <property type="component" value="Unassembled WGS sequence"/>
</dbReference>
<dbReference type="PANTHER" id="PTHR32071:SF57">
    <property type="entry name" value="C4-DICARBOXYLATE TRANSPORT TRANSCRIPTIONAL REGULATORY PROTEIN DCTD"/>
    <property type="match status" value="1"/>
</dbReference>
<dbReference type="CDD" id="cd00130">
    <property type="entry name" value="PAS"/>
    <property type="match status" value="1"/>
</dbReference>
<dbReference type="Gene3D" id="1.10.8.60">
    <property type="match status" value="1"/>
</dbReference>
<dbReference type="Pfam" id="PF25601">
    <property type="entry name" value="AAA_lid_14"/>
    <property type="match status" value="1"/>
</dbReference>
<dbReference type="STRING" id="1123291.SAMN04490355_102825"/>
<accession>A0A1I4LYV1</accession>
<sequence length="516" mass="58565">MDHGNQFSSMIFLENLIKKFSDNTHDSTMTKEEIIDGLKWIREEFRQLKELDFREIGDHLYDGLYIADGNGKTLYVNKAYTRITGLKAEEVVDKYVNDIIKEGLYKNAVTPEVIKQKKQVNSMGTSTRNGIKMLITGNPILDQEGNVKKVVVIDREITDLLAMQAEVEATQQKMKAVEKDERKRKQEIQHLRKIQLNQNLIGKSIGTQQVTEKIHQIANLDVTVLIMGETGTGKEVVADEIYLNSMRKEAPFIKVNCAAIPATLLEAELFGYEKGSFTGASISGKMGMFELADKGTLLLDEIGEMTMELQSKLLRVIQHKEVTRIGGRRPVKLDVRILAATNCELREMVQKGKFREDLYYRLNVFPIHIPPLRLRGEDIILLTQHFLSIYNGKYGKFTIIEALGMEVLMQYFWPGNIRELKNIIERLVIVSDHSAVISGEQIAILLNLEPYYAEFMNKEIGLKEIVANVEKKTIEKALATYGSTRKVAKVLKIDQSTVVKKAKKLGIGIGDEKENR</sequence>
<evidence type="ECO:0000256" key="8">
    <source>
        <dbReference type="SAM" id="Coils"/>
    </source>
</evidence>
<dbReference type="Pfam" id="PF00158">
    <property type="entry name" value="Sigma54_activat"/>
    <property type="match status" value="1"/>
</dbReference>
<evidence type="ECO:0000256" key="5">
    <source>
        <dbReference type="ARBA" id="ARBA00023125"/>
    </source>
</evidence>
<evidence type="ECO:0000313" key="12">
    <source>
        <dbReference type="Proteomes" id="UP000199520"/>
    </source>
</evidence>
<keyword evidence="3" id="KW-0067">ATP-binding</keyword>
<dbReference type="InterPro" id="IPR058031">
    <property type="entry name" value="AAA_lid_NorR"/>
</dbReference>
<evidence type="ECO:0000256" key="1">
    <source>
        <dbReference type="ARBA" id="ARBA00022741"/>
    </source>
</evidence>
<dbReference type="AlphaFoldDB" id="A0A1I4LYV1"/>
<evidence type="ECO:0000256" key="3">
    <source>
        <dbReference type="ARBA" id="ARBA00022840"/>
    </source>
</evidence>
<dbReference type="PROSITE" id="PS50045">
    <property type="entry name" value="SIGMA54_INTERACT_4"/>
    <property type="match status" value="1"/>
</dbReference>
<dbReference type="PROSITE" id="PS00688">
    <property type="entry name" value="SIGMA54_INTERACT_3"/>
    <property type="match status" value="1"/>
</dbReference>
<dbReference type="PROSITE" id="PS50112">
    <property type="entry name" value="PAS"/>
    <property type="match status" value="1"/>
</dbReference>
<dbReference type="GO" id="GO:0005524">
    <property type="term" value="F:ATP binding"/>
    <property type="evidence" value="ECO:0007669"/>
    <property type="project" value="UniProtKB-KW"/>
</dbReference>
<dbReference type="InterPro" id="IPR030828">
    <property type="entry name" value="HTH_TyrR"/>
</dbReference>
<dbReference type="InterPro" id="IPR035965">
    <property type="entry name" value="PAS-like_dom_sf"/>
</dbReference>
<gene>
    <name evidence="11" type="ORF">SAMN04490355_102825</name>
</gene>
<evidence type="ECO:0000313" key="11">
    <source>
        <dbReference type="EMBL" id="SFL96104.1"/>
    </source>
</evidence>
<dbReference type="SUPFAM" id="SSF46689">
    <property type="entry name" value="Homeodomain-like"/>
    <property type="match status" value="1"/>
</dbReference>
<evidence type="ECO:0000256" key="6">
    <source>
        <dbReference type="ARBA" id="ARBA00023163"/>
    </source>
</evidence>
<dbReference type="Gene3D" id="1.10.10.60">
    <property type="entry name" value="Homeodomain-like"/>
    <property type="match status" value="1"/>
</dbReference>
<dbReference type="PROSITE" id="PS00676">
    <property type="entry name" value="SIGMA54_INTERACT_2"/>
    <property type="match status" value="1"/>
</dbReference>
<dbReference type="FunFam" id="3.40.50.300:FF:000006">
    <property type="entry name" value="DNA-binding transcriptional regulator NtrC"/>
    <property type="match status" value="1"/>
</dbReference>
<dbReference type="InterPro" id="IPR027417">
    <property type="entry name" value="P-loop_NTPase"/>
</dbReference>
<keyword evidence="6" id="KW-0804">Transcription</keyword>
<evidence type="ECO:0000259" key="10">
    <source>
        <dbReference type="PROSITE" id="PS50112"/>
    </source>
</evidence>
<feature type="coiled-coil region" evidence="8">
    <location>
        <begin position="160"/>
        <end position="187"/>
    </location>
</feature>
<evidence type="ECO:0000256" key="2">
    <source>
        <dbReference type="ARBA" id="ARBA00022797"/>
    </source>
</evidence>
<dbReference type="InterPro" id="IPR003593">
    <property type="entry name" value="AAA+_ATPase"/>
</dbReference>
<evidence type="ECO:0000256" key="4">
    <source>
        <dbReference type="ARBA" id="ARBA00023015"/>
    </source>
</evidence>
<feature type="domain" description="PAS" evidence="10">
    <location>
        <begin position="49"/>
        <end position="94"/>
    </location>
</feature>
<dbReference type="NCBIfam" id="TIGR00229">
    <property type="entry name" value="sensory_box"/>
    <property type="match status" value="1"/>
</dbReference>
<keyword evidence="12" id="KW-1185">Reference proteome</keyword>
<organism evidence="11 12">
    <name type="scientific">Pelosinus propionicus DSM 13327</name>
    <dbReference type="NCBI Taxonomy" id="1123291"/>
    <lineage>
        <taxon>Bacteria</taxon>
        <taxon>Bacillati</taxon>
        <taxon>Bacillota</taxon>
        <taxon>Negativicutes</taxon>
        <taxon>Selenomonadales</taxon>
        <taxon>Sporomusaceae</taxon>
        <taxon>Pelosinus</taxon>
    </lineage>
</organism>
<proteinExistence type="predicted"/>
<dbReference type="InterPro" id="IPR025944">
    <property type="entry name" value="Sigma_54_int_dom_CS"/>
</dbReference>
<dbReference type="GO" id="GO:0003677">
    <property type="term" value="F:DNA binding"/>
    <property type="evidence" value="ECO:0007669"/>
    <property type="project" value="UniProtKB-KW"/>
</dbReference>
<name>A0A1I4LYV1_9FIRM</name>
<dbReference type="EMBL" id="FOTS01000028">
    <property type="protein sequence ID" value="SFL96104.1"/>
    <property type="molecule type" value="Genomic_DNA"/>
</dbReference>
<dbReference type="Pfam" id="PF18024">
    <property type="entry name" value="HTH_50"/>
    <property type="match status" value="1"/>
</dbReference>
<dbReference type="SUPFAM" id="SSF55785">
    <property type="entry name" value="PYP-like sensor domain (PAS domain)"/>
    <property type="match status" value="1"/>
</dbReference>
<dbReference type="SUPFAM" id="SSF52540">
    <property type="entry name" value="P-loop containing nucleoside triphosphate hydrolases"/>
    <property type="match status" value="1"/>
</dbReference>
<keyword evidence="2" id="KW-0058">Aromatic hydrocarbons catabolism</keyword>
<dbReference type="PANTHER" id="PTHR32071">
    <property type="entry name" value="TRANSCRIPTIONAL REGULATORY PROTEIN"/>
    <property type="match status" value="1"/>
</dbReference>
<dbReference type="PROSITE" id="PS00675">
    <property type="entry name" value="SIGMA54_INTERACT_1"/>
    <property type="match status" value="1"/>
</dbReference>
<dbReference type="InterPro" id="IPR002078">
    <property type="entry name" value="Sigma_54_int"/>
</dbReference>
<dbReference type="InterPro" id="IPR025943">
    <property type="entry name" value="Sigma_54_int_dom_ATP-bd_2"/>
</dbReference>
<evidence type="ECO:0000259" key="9">
    <source>
        <dbReference type="PROSITE" id="PS50045"/>
    </source>
</evidence>
<keyword evidence="1" id="KW-0547">Nucleotide-binding</keyword>
<evidence type="ECO:0000256" key="7">
    <source>
        <dbReference type="ARBA" id="ARBA00029500"/>
    </source>
</evidence>
<dbReference type="Pfam" id="PF00989">
    <property type="entry name" value="PAS"/>
    <property type="match status" value="1"/>
</dbReference>
<feature type="domain" description="Sigma-54 factor interaction" evidence="9">
    <location>
        <begin position="200"/>
        <end position="429"/>
    </location>
</feature>
<dbReference type="InterPro" id="IPR000014">
    <property type="entry name" value="PAS"/>
</dbReference>
<dbReference type="SMART" id="SM00382">
    <property type="entry name" value="AAA"/>
    <property type="match status" value="1"/>
</dbReference>
<dbReference type="CDD" id="cd00009">
    <property type="entry name" value="AAA"/>
    <property type="match status" value="1"/>
</dbReference>
<dbReference type="GO" id="GO:0006355">
    <property type="term" value="P:regulation of DNA-templated transcription"/>
    <property type="evidence" value="ECO:0007669"/>
    <property type="project" value="InterPro"/>
</dbReference>
<dbReference type="Gene3D" id="3.40.50.300">
    <property type="entry name" value="P-loop containing nucleotide triphosphate hydrolases"/>
    <property type="match status" value="1"/>
</dbReference>
<dbReference type="RefSeq" id="WP_217645097.1">
    <property type="nucleotide sequence ID" value="NZ_FOTS01000028.1"/>
</dbReference>
<protein>
    <recommendedName>
        <fullName evidence="7">HTH-type transcriptional regulatory protein TyrR</fullName>
    </recommendedName>
</protein>
<dbReference type="Gene3D" id="3.30.450.20">
    <property type="entry name" value="PAS domain"/>
    <property type="match status" value="1"/>
</dbReference>
<dbReference type="InterPro" id="IPR025662">
    <property type="entry name" value="Sigma_54_int_dom_ATP-bd_1"/>
</dbReference>